<dbReference type="InterPro" id="IPR036875">
    <property type="entry name" value="Znf_CCHC_sf"/>
</dbReference>
<dbReference type="GO" id="GO:0006397">
    <property type="term" value="P:mRNA processing"/>
    <property type="evidence" value="ECO:0007669"/>
    <property type="project" value="UniProtKB-KW"/>
</dbReference>
<dbReference type="PROSITE" id="PS50158">
    <property type="entry name" value="ZF_CCHC"/>
    <property type="match status" value="1"/>
</dbReference>
<accession>A0A2H3AZZ6</accession>
<keyword evidence="2" id="KW-0862">Zinc</keyword>
<proteinExistence type="predicted"/>
<feature type="domain" description="CCHC-type" evidence="3">
    <location>
        <begin position="174"/>
        <end position="190"/>
    </location>
</feature>
<keyword evidence="2" id="KW-0479">Metal-binding</keyword>
<protein>
    <recommendedName>
        <fullName evidence="3">CCHC-type domain-containing protein</fullName>
    </recommendedName>
</protein>
<evidence type="ECO:0000313" key="5">
    <source>
        <dbReference type="Proteomes" id="UP000218334"/>
    </source>
</evidence>
<dbReference type="Proteomes" id="UP000218334">
    <property type="component" value="Unassembled WGS sequence"/>
</dbReference>
<evidence type="ECO:0000256" key="1">
    <source>
        <dbReference type="ARBA" id="ARBA00022664"/>
    </source>
</evidence>
<name>A0A2H3AZZ6_9AGAR</name>
<evidence type="ECO:0000259" key="3">
    <source>
        <dbReference type="PROSITE" id="PS50158"/>
    </source>
</evidence>
<dbReference type="STRING" id="1076256.A0A2H3AZZ6"/>
<feature type="non-terminal residue" evidence="4">
    <location>
        <position position="211"/>
    </location>
</feature>
<organism evidence="4 5">
    <name type="scientific">Armillaria solidipes</name>
    <dbReference type="NCBI Taxonomy" id="1076256"/>
    <lineage>
        <taxon>Eukaryota</taxon>
        <taxon>Fungi</taxon>
        <taxon>Dikarya</taxon>
        <taxon>Basidiomycota</taxon>
        <taxon>Agaricomycotina</taxon>
        <taxon>Agaricomycetes</taxon>
        <taxon>Agaricomycetidae</taxon>
        <taxon>Agaricales</taxon>
        <taxon>Marasmiineae</taxon>
        <taxon>Physalacriaceae</taxon>
        <taxon>Armillaria</taxon>
    </lineage>
</organism>
<dbReference type="GO" id="GO:0003676">
    <property type="term" value="F:nucleic acid binding"/>
    <property type="evidence" value="ECO:0007669"/>
    <property type="project" value="InterPro"/>
</dbReference>
<reference evidence="5" key="1">
    <citation type="journal article" date="2017" name="Nat. Ecol. Evol.">
        <title>Genome expansion and lineage-specific genetic innovations in the forest pathogenic fungi Armillaria.</title>
        <authorList>
            <person name="Sipos G."/>
            <person name="Prasanna A.N."/>
            <person name="Walter M.C."/>
            <person name="O'Connor E."/>
            <person name="Balint B."/>
            <person name="Krizsan K."/>
            <person name="Kiss B."/>
            <person name="Hess J."/>
            <person name="Varga T."/>
            <person name="Slot J."/>
            <person name="Riley R."/>
            <person name="Boka B."/>
            <person name="Rigling D."/>
            <person name="Barry K."/>
            <person name="Lee J."/>
            <person name="Mihaltcheva S."/>
            <person name="LaButti K."/>
            <person name="Lipzen A."/>
            <person name="Waldron R."/>
            <person name="Moloney N.M."/>
            <person name="Sperisen C."/>
            <person name="Kredics L."/>
            <person name="Vagvoelgyi C."/>
            <person name="Patrignani A."/>
            <person name="Fitzpatrick D."/>
            <person name="Nagy I."/>
            <person name="Doyle S."/>
            <person name="Anderson J.B."/>
            <person name="Grigoriev I.V."/>
            <person name="Gueldener U."/>
            <person name="Muensterkoetter M."/>
            <person name="Nagy L.G."/>
        </authorList>
    </citation>
    <scope>NUCLEOTIDE SEQUENCE [LARGE SCALE GENOMIC DNA]</scope>
    <source>
        <strain evidence="5">28-4</strain>
    </source>
</reference>
<feature type="non-terminal residue" evidence="4">
    <location>
        <position position="1"/>
    </location>
</feature>
<keyword evidence="5" id="KW-1185">Reference proteome</keyword>
<gene>
    <name evidence="4" type="ORF">ARMSODRAFT_852019</name>
</gene>
<dbReference type="GO" id="GO:0008270">
    <property type="term" value="F:zinc ion binding"/>
    <property type="evidence" value="ECO:0007669"/>
    <property type="project" value="UniProtKB-KW"/>
</dbReference>
<keyword evidence="1" id="KW-0507">mRNA processing</keyword>
<dbReference type="SUPFAM" id="SSF57756">
    <property type="entry name" value="Retrovirus zinc finger-like domains"/>
    <property type="match status" value="1"/>
</dbReference>
<dbReference type="EMBL" id="KZ293507">
    <property type="protein sequence ID" value="PBK59338.1"/>
    <property type="molecule type" value="Genomic_DNA"/>
</dbReference>
<dbReference type="Pfam" id="PF03732">
    <property type="entry name" value="Retrotrans_gag"/>
    <property type="match status" value="1"/>
</dbReference>
<dbReference type="InterPro" id="IPR001878">
    <property type="entry name" value="Znf_CCHC"/>
</dbReference>
<evidence type="ECO:0000256" key="2">
    <source>
        <dbReference type="PROSITE-ProRule" id="PRU00047"/>
    </source>
</evidence>
<dbReference type="Gene3D" id="4.10.60.10">
    <property type="entry name" value="Zinc finger, CCHC-type"/>
    <property type="match status" value="1"/>
</dbReference>
<sequence length="211" mass="24817">TMIQMPKVFNGEHVDLERFFGNCMMYFEAHASYFTLPSHMIPFATSLFDGPAKTWWVHKRMEYWLTSNVDTVYPRFRYPSWAEFVTLVTNQFRDPAVEEVHERKMFELRMGNGPATKYFQELEEEALQANRRGETGPRDLMVRAGRWHTVKGTTYKGAGEPMNIDVARLMKEGKCFRCHEKGHMSKDCPKKRDFKDIRSVITAEQEQTKEK</sequence>
<keyword evidence="2" id="KW-0863">Zinc-finger</keyword>
<dbReference type="SMART" id="SM00343">
    <property type="entry name" value="ZnF_C2HC"/>
    <property type="match status" value="1"/>
</dbReference>
<dbReference type="Pfam" id="PF00098">
    <property type="entry name" value="zf-CCHC"/>
    <property type="match status" value="1"/>
</dbReference>
<evidence type="ECO:0000313" key="4">
    <source>
        <dbReference type="EMBL" id="PBK59338.1"/>
    </source>
</evidence>
<dbReference type="InterPro" id="IPR005162">
    <property type="entry name" value="Retrotrans_gag_dom"/>
</dbReference>
<dbReference type="AlphaFoldDB" id="A0A2H3AZZ6"/>